<feature type="domain" description="DUF6705" evidence="1">
    <location>
        <begin position="7"/>
        <end position="189"/>
    </location>
</feature>
<keyword evidence="3" id="KW-1185">Reference proteome</keyword>
<evidence type="ECO:0000313" key="2">
    <source>
        <dbReference type="EMBL" id="MDQ1097868.1"/>
    </source>
</evidence>
<evidence type="ECO:0000259" key="1">
    <source>
        <dbReference type="Pfam" id="PF20448"/>
    </source>
</evidence>
<dbReference type="Proteomes" id="UP001225072">
    <property type="component" value="Unassembled WGS sequence"/>
</dbReference>
<dbReference type="Pfam" id="PF20448">
    <property type="entry name" value="DUF6705"/>
    <property type="match status" value="1"/>
</dbReference>
<protein>
    <recommendedName>
        <fullName evidence="1">DUF6705 domain-containing protein</fullName>
    </recommendedName>
</protein>
<comment type="caution">
    <text evidence="2">The sequence shown here is derived from an EMBL/GenBank/DDBJ whole genome shotgun (WGS) entry which is preliminary data.</text>
</comment>
<accession>A0ABU0TLE8</accession>
<proteinExistence type="predicted"/>
<reference evidence="2 3" key="1">
    <citation type="submission" date="2023-07" db="EMBL/GenBank/DDBJ databases">
        <title>Functional and genomic diversity of the sorghum phyllosphere microbiome.</title>
        <authorList>
            <person name="Shade A."/>
        </authorList>
    </citation>
    <scope>NUCLEOTIDE SEQUENCE [LARGE SCALE GENOMIC DNA]</scope>
    <source>
        <strain evidence="2 3">SORGH_AS_1064</strain>
    </source>
</reference>
<gene>
    <name evidence="2" type="ORF">QE404_003015</name>
</gene>
<sequence length="189" mass="22119">MGLCLMMKIIFLLILFSFALSCKAQQIYSLRPKEIDLPENSYEKDTNNELLDYVGTWNNKIITITFKKITNKYDTTFKHYRDYLIGKFIVKDSNGNILFDNTNLSDDQAKIEGVSFRKYGTKYSLIYIDPDLCHMTGSARISFTDATKTKLEWKYSQDNDWVENECFYHGLPYSQRPEPLPSNIILTRQ</sequence>
<dbReference type="EMBL" id="JAUTAL010000001">
    <property type="protein sequence ID" value="MDQ1097868.1"/>
    <property type="molecule type" value="Genomic_DNA"/>
</dbReference>
<dbReference type="InterPro" id="IPR046551">
    <property type="entry name" value="DUF6705"/>
</dbReference>
<name>A0ABU0TLE8_9FLAO</name>
<organism evidence="2 3">
    <name type="scientific">Chryseobacterium camelliae</name>
    <dbReference type="NCBI Taxonomy" id="1265445"/>
    <lineage>
        <taxon>Bacteria</taxon>
        <taxon>Pseudomonadati</taxon>
        <taxon>Bacteroidota</taxon>
        <taxon>Flavobacteriia</taxon>
        <taxon>Flavobacteriales</taxon>
        <taxon>Weeksellaceae</taxon>
        <taxon>Chryseobacterium group</taxon>
        <taxon>Chryseobacterium</taxon>
    </lineage>
</organism>
<evidence type="ECO:0000313" key="3">
    <source>
        <dbReference type="Proteomes" id="UP001225072"/>
    </source>
</evidence>